<evidence type="ECO:0000256" key="6">
    <source>
        <dbReference type="SAM" id="MobiDB-lite"/>
    </source>
</evidence>
<evidence type="ECO:0000256" key="5">
    <source>
        <dbReference type="ARBA" id="ARBA00023136"/>
    </source>
</evidence>
<feature type="transmembrane region" description="Helical" evidence="7">
    <location>
        <begin position="81"/>
        <end position="104"/>
    </location>
</feature>
<evidence type="ECO:0000256" key="7">
    <source>
        <dbReference type="SAM" id="Phobius"/>
    </source>
</evidence>
<reference evidence="8" key="1">
    <citation type="journal article" name="DNA Res.">
        <title>The physiological potential of anammox bacteria as revealed by their core genome structure.</title>
        <authorList>
            <person name="Okubo T."/>
            <person name="Toyoda A."/>
            <person name="Fukuhara K."/>
            <person name="Uchiyama I."/>
            <person name="Harigaya Y."/>
            <person name="Kuroiwa M."/>
            <person name="Suzuki T."/>
            <person name="Murakami Y."/>
            <person name="Suwa Y."/>
            <person name="Takami H."/>
        </authorList>
    </citation>
    <scope>NUCLEOTIDE SEQUENCE</scope>
    <source>
        <strain evidence="8">317325-2</strain>
    </source>
</reference>
<evidence type="ECO:0000256" key="4">
    <source>
        <dbReference type="ARBA" id="ARBA00022989"/>
    </source>
</evidence>
<organism evidence="8 9">
    <name type="scientific">Candidatus Nitrosymbiomonas proteolyticus</name>
    <dbReference type="NCBI Taxonomy" id="2608984"/>
    <lineage>
        <taxon>Bacteria</taxon>
        <taxon>Bacillati</taxon>
        <taxon>Armatimonadota</taxon>
        <taxon>Armatimonadota incertae sedis</taxon>
        <taxon>Candidatus Nitrosymbiomonas</taxon>
    </lineage>
</organism>
<evidence type="ECO:0000313" key="8">
    <source>
        <dbReference type="EMBL" id="BBO24377.1"/>
    </source>
</evidence>
<dbReference type="KEGG" id="npy:NPRO_19720"/>
<sequence>MELAGVSIWLWAAFLGIVVGFLALDLGVFHRKAHEVRMREALVWTGIWITASLLFSGLLFFRWDLIQPQSDYTNGQAAMAFLAGYLVEWSLSVDNIFVFLVVFAYFRVPAKYQHRVLFWGIVGALVFRAIFIALGAVVLSAFVWTMVVFGLFLIATGIKMLATHGKSIDPGNNPLVRVFRRIMPTTDDYHGQRFFVRQNGALLATPLFVALLVVEFTDVLFAVDSVPAIFSITQNPFIVFTSNVFAILGLRALFFAVAGLMQLFRFLHFGLAAVLMFVGVKMLYGYAQKVLVPDWPHFPIGLSLAIIVGVLASSILASVLLPVGPGNDDAPGTSSRPQQPKERELGR</sequence>
<dbReference type="Proteomes" id="UP000662873">
    <property type="component" value="Chromosome"/>
</dbReference>
<dbReference type="Pfam" id="PF03741">
    <property type="entry name" value="TerC"/>
    <property type="match status" value="1"/>
</dbReference>
<feature type="transmembrane region" description="Helical" evidence="7">
    <location>
        <begin position="266"/>
        <end position="286"/>
    </location>
</feature>
<keyword evidence="3 7" id="KW-0812">Transmembrane</keyword>
<feature type="transmembrane region" description="Helical" evidence="7">
    <location>
        <begin position="235"/>
        <end position="254"/>
    </location>
</feature>
<feature type="transmembrane region" description="Helical" evidence="7">
    <location>
        <begin position="201"/>
        <end position="223"/>
    </location>
</feature>
<feature type="transmembrane region" description="Helical" evidence="7">
    <location>
        <begin position="142"/>
        <end position="162"/>
    </location>
</feature>
<evidence type="ECO:0000256" key="2">
    <source>
        <dbReference type="ARBA" id="ARBA00007511"/>
    </source>
</evidence>
<evidence type="ECO:0008006" key="10">
    <source>
        <dbReference type="Google" id="ProtNLM"/>
    </source>
</evidence>
<gene>
    <name evidence="8" type="ORF">NPRO_19720</name>
</gene>
<comment type="similarity">
    <text evidence="2">Belongs to the TerC family.</text>
</comment>
<proteinExistence type="inferred from homology"/>
<dbReference type="AlphaFoldDB" id="A0A809S5P1"/>
<evidence type="ECO:0000256" key="1">
    <source>
        <dbReference type="ARBA" id="ARBA00004141"/>
    </source>
</evidence>
<evidence type="ECO:0000313" key="9">
    <source>
        <dbReference type="Proteomes" id="UP000662873"/>
    </source>
</evidence>
<feature type="transmembrane region" description="Helical" evidence="7">
    <location>
        <begin position="41"/>
        <end position="61"/>
    </location>
</feature>
<protein>
    <recommendedName>
        <fullName evidence="10">TerC family protein</fullName>
    </recommendedName>
</protein>
<keyword evidence="5 7" id="KW-0472">Membrane</keyword>
<dbReference type="PANTHER" id="PTHR30238:SF0">
    <property type="entry name" value="THYLAKOID MEMBRANE PROTEIN TERC, CHLOROPLASTIC"/>
    <property type="match status" value="1"/>
</dbReference>
<dbReference type="GO" id="GO:0016020">
    <property type="term" value="C:membrane"/>
    <property type="evidence" value="ECO:0007669"/>
    <property type="project" value="UniProtKB-SubCell"/>
</dbReference>
<name>A0A809S5P1_9BACT</name>
<feature type="transmembrane region" description="Helical" evidence="7">
    <location>
        <begin position="116"/>
        <end position="136"/>
    </location>
</feature>
<dbReference type="EMBL" id="AP021858">
    <property type="protein sequence ID" value="BBO24377.1"/>
    <property type="molecule type" value="Genomic_DNA"/>
</dbReference>
<feature type="transmembrane region" description="Helical" evidence="7">
    <location>
        <begin position="298"/>
        <end position="321"/>
    </location>
</feature>
<evidence type="ECO:0000256" key="3">
    <source>
        <dbReference type="ARBA" id="ARBA00022692"/>
    </source>
</evidence>
<dbReference type="InterPro" id="IPR005496">
    <property type="entry name" value="Integral_membrane_TerC"/>
</dbReference>
<feature type="transmembrane region" description="Helical" evidence="7">
    <location>
        <begin position="6"/>
        <end position="29"/>
    </location>
</feature>
<dbReference type="NCBIfam" id="TIGR03718">
    <property type="entry name" value="R_switched_Alx"/>
    <property type="match status" value="1"/>
</dbReference>
<dbReference type="PANTHER" id="PTHR30238">
    <property type="entry name" value="MEMBRANE BOUND PREDICTED REDOX MODULATOR"/>
    <property type="match status" value="1"/>
</dbReference>
<comment type="subcellular location">
    <subcellularLocation>
        <location evidence="1">Membrane</location>
        <topology evidence="1">Multi-pass membrane protein</topology>
    </subcellularLocation>
</comment>
<accession>A0A809S5P1</accession>
<keyword evidence="4 7" id="KW-1133">Transmembrane helix</keyword>
<feature type="region of interest" description="Disordered" evidence="6">
    <location>
        <begin position="327"/>
        <end position="347"/>
    </location>
</feature>
<dbReference type="InterPro" id="IPR022369">
    <property type="entry name" value="Integral_membrane_TerC_rswitch"/>
</dbReference>